<dbReference type="SUPFAM" id="SSF56281">
    <property type="entry name" value="Metallo-hydrolase/oxidoreductase"/>
    <property type="match status" value="2"/>
</dbReference>
<evidence type="ECO:0000313" key="3">
    <source>
        <dbReference type="Proteomes" id="UP000295008"/>
    </source>
</evidence>
<dbReference type="Pfam" id="PF00753">
    <property type="entry name" value="Lactamase_B"/>
    <property type="match status" value="2"/>
</dbReference>
<feature type="domain" description="Metallo-beta-lactamase" evidence="1">
    <location>
        <begin position="685"/>
        <end position="853"/>
    </location>
</feature>
<evidence type="ECO:0000259" key="1">
    <source>
        <dbReference type="SMART" id="SM00849"/>
    </source>
</evidence>
<reference evidence="2 3" key="1">
    <citation type="submission" date="2019-03" db="EMBL/GenBank/DDBJ databases">
        <title>Genomic Encyclopedia of Type Strains, Phase IV (KMG-IV): sequencing the most valuable type-strain genomes for metagenomic binning, comparative biology and taxonomic classification.</title>
        <authorList>
            <person name="Goeker M."/>
        </authorList>
    </citation>
    <scope>NUCLEOTIDE SEQUENCE [LARGE SCALE GENOMIC DNA]</scope>
    <source>
        <strain evidence="2 3">LX-B</strain>
    </source>
</reference>
<dbReference type="Gene3D" id="3.40.50.1820">
    <property type="entry name" value="alpha/beta hydrolase"/>
    <property type="match status" value="1"/>
</dbReference>
<organism evidence="2 3">
    <name type="scientific">Hydrogenispora ethanolica</name>
    <dbReference type="NCBI Taxonomy" id="1082276"/>
    <lineage>
        <taxon>Bacteria</taxon>
        <taxon>Bacillati</taxon>
        <taxon>Bacillota</taxon>
        <taxon>Hydrogenispora</taxon>
    </lineage>
</organism>
<dbReference type="Proteomes" id="UP000295008">
    <property type="component" value="Unassembled WGS sequence"/>
</dbReference>
<dbReference type="InterPro" id="IPR041172">
    <property type="entry name" value="EstA_Ig-like_N"/>
</dbReference>
<dbReference type="PANTHER" id="PTHR42951:SF22">
    <property type="entry name" value="METALLO BETA-LACTAMASE SUPERFAMILY LIPOPROTEIN"/>
    <property type="match status" value="1"/>
</dbReference>
<dbReference type="InterPro" id="IPR050855">
    <property type="entry name" value="NDM-1-like"/>
</dbReference>
<keyword evidence="3" id="KW-1185">Reference proteome</keyword>
<dbReference type="InterPro" id="IPR001279">
    <property type="entry name" value="Metallo-B-lactamas"/>
</dbReference>
<dbReference type="SUPFAM" id="SSF53474">
    <property type="entry name" value="alpha/beta-Hydrolases"/>
    <property type="match status" value="1"/>
</dbReference>
<accession>A0A4R1QUQ2</accession>
<feature type="domain" description="Metallo-beta-lactamase" evidence="1">
    <location>
        <begin position="433"/>
        <end position="599"/>
    </location>
</feature>
<dbReference type="Pfam" id="PF18435">
    <property type="entry name" value="EstA_Ig_like"/>
    <property type="match status" value="1"/>
</dbReference>
<dbReference type="InterPro" id="IPR036866">
    <property type="entry name" value="RibonucZ/Hydroxyglut_hydro"/>
</dbReference>
<comment type="caution">
    <text evidence="2">The sequence shown here is derived from an EMBL/GenBank/DDBJ whole genome shotgun (WGS) entry which is preliminary data.</text>
</comment>
<dbReference type="InterPro" id="IPR000801">
    <property type="entry name" value="Esterase-like"/>
</dbReference>
<dbReference type="SMART" id="SM00849">
    <property type="entry name" value="Lactamase_B"/>
    <property type="match status" value="2"/>
</dbReference>
<name>A0A4R1QUQ2_HYDET</name>
<dbReference type="PANTHER" id="PTHR42951">
    <property type="entry name" value="METALLO-BETA-LACTAMASE DOMAIN-CONTAINING"/>
    <property type="match status" value="1"/>
</dbReference>
<dbReference type="EMBL" id="SLUN01000045">
    <property type="protein sequence ID" value="TCL57699.1"/>
    <property type="molecule type" value="Genomic_DNA"/>
</dbReference>
<protein>
    <submittedName>
        <fullName evidence="2">Putative peptidase</fullName>
    </submittedName>
</protein>
<dbReference type="InterPro" id="IPR029058">
    <property type="entry name" value="AB_hydrolase_fold"/>
</dbReference>
<dbReference type="Gene3D" id="3.60.15.10">
    <property type="entry name" value="Ribonuclease Z/Hydroxyacylglutathione hydrolase-like"/>
    <property type="match status" value="2"/>
</dbReference>
<dbReference type="AlphaFoldDB" id="A0A4R1QUQ2"/>
<sequence length="919" mass="99148">MRTMKRYCIVIGFFILVAVLASIGPRAFAQAASSVILITEVLPTGEVAAALAVEYGTAIEESGVAAATYTVNATVGDKTAARTITRVYPNDVPARDAKGKRGQYVIIEMDPKDAIAGTMTYDPQARLATRYALNYEVTQVKEIIAANGMKYPASAVKLKSGKERTPIVDDFKKLATKDNDGNTLNYRLFLPAAAEKDKRFPLVIFLHGVGERGADNALQLLGYQGALVWASPENQRKNPCYVAAPQCPPTGYWTDDTNYHLVLKMLDDIQHSYAIDFGRIYITGLSMGGFGTWKIIQNNPDVFAAAMPVCGGGDPANVAALKDMPIWAFHAADDPAVPVSGPLAIGPTRGMGSRDMVAALKAAGSTVVQYTQYEPGYVAPPLAPNAHFSWVPAYGNQAAIDWMFAQTKTAQYKSTLLQPGLWRIDDFRGGFGSASMYLVEGKDKALLIDTGMGTGDLAGYVRTLTKLPVEVVLTHGHPDHVGQANQFDKVYMAQKDVALFGLFGIKTDPARFVNIQAGDTIDLGGKAFEVIAIPGHTPGSIALLDAKDQLLATGDAIGSGSNVWMHIPGTLPLDQYWVSLRKLEAKLKGFKHLTYLVGHQWQEKTPITLQYVTDMRILVEKTLHGEVVAKPYPDGGDGMGVVAEYGSATLDYSLSNLWSAGKADKTKYQAVETLPGVIMIRDYSGDNMYFMKGTQKALLIDTGMGGGNLREYVGRLAGGLPVAVVLTHGHPDHVGQADQFHQVYLSRKDDAVAVSISNVDPSRYIDINEGDVMDLGGRALKVLSFPGHTPGSIVLLDETNRLLFTGDAVGTQSARGGLWLHLAGCPYIDEYLATLKTVRAKIDGKYDLLLTGHNQKAVAPQYLDYLQAAAQKLVDQGEAALVPSLRPTGLKMVVHGDDSDPNAASIIVNPEHLFSPQRK</sequence>
<gene>
    <name evidence="2" type="ORF">EDC14_10453</name>
</gene>
<evidence type="ECO:0000313" key="2">
    <source>
        <dbReference type="EMBL" id="TCL57699.1"/>
    </source>
</evidence>
<proteinExistence type="predicted"/>
<dbReference type="Pfam" id="PF00756">
    <property type="entry name" value="Esterase"/>
    <property type="match status" value="1"/>
</dbReference>
<dbReference type="Gene3D" id="2.60.40.2180">
    <property type="match status" value="1"/>
</dbReference>